<accession>A0A1I2NRZ7</accession>
<organism evidence="1 2">
    <name type="scientific">Desulfotruncus arcticus DSM 17038</name>
    <dbReference type="NCBI Taxonomy" id="1121424"/>
    <lineage>
        <taxon>Bacteria</taxon>
        <taxon>Bacillati</taxon>
        <taxon>Bacillota</taxon>
        <taxon>Clostridia</taxon>
        <taxon>Eubacteriales</taxon>
        <taxon>Desulfallaceae</taxon>
        <taxon>Desulfotruncus</taxon>
    </lineage>
</organism>
<keyword evidence="2" id="KW-1185">Reference proteome</keyword>
<dbReference type="STRING" id="341036.SAMN05660649_00531"/>
<evidence type="ECO:0008006" key="3">
    <source>
        <dbReference type="Google" id="ProtNLM"/>
    </source>
</evidence>
<protein>
    <recommendedName>
        <fullName evidence="3">ASCH domain-containing protein</fullName>
    </recommendedName>
</protein>
<reference evidence="2" key="1">
    <citation type="submission" date="2016-10" db="EMBL/GenBank/DDBJ databases">
        <authorList>
            <person name="Varghese N."/>
            <person name="Submissions S."/>
        </authorList>
    </citation>
    <scope>NUCLEOTIDE SEQUENCE [LARGE SCALE GENOMIC DNA]</scope>
    <source>
        <strain evidence="2">DSM 17038</strain>
    </source>
</reference>
<name>A0A1I2NRZ7_9FIRM</name>
<proteinExistence type="predicted"/>
<gene>
    <name evidence="1" type="ORF">SAMN05660649_00531</name>
</gene>
<dbReference type="AlphaFoldDB" id="A0A1I2NRZ7"/>
<sequence length="169" mass="19569">MEIKGIITIQPKFALGIVKGFKRIEWRKKNSFSNLNHFLCSKNKKLNLLMYVTSPVKSPCIVVETSNIEIGDPIEIFNKNASIAGISYLDILSYYGGKHTIDKLYNYSDNTICEKAYVIYIKHCYLIHQSILTELVNYITEINLSILKGIRSVQEFNYTINNNMIYKIW</sequence>
<evidence type="ECO:0000313" key="1">
    <source>
        <dbReference type="EMBL" id="SFG06353.1"/>
    </source>
</evidence>
<dbReference type="EMBL" id="FOOX01000002">
    <property type="protein sequence ID" value="SFG06353.1"/>
    <property type="molecule type" value="Genomic_DNA"/>
</dbReference>
<dbReference type="Proteomes" id="UP000199337">
    <property type="component" value="Unassembled WGS sequence"/>
</dbReference>
<evidence type="ECO:0000313" key="2">
    <source>
        <dbReference type="Proteomes" id="UP000199337"/>
    </source>
</evidence>
<dbReference type="RefSeq" id="WP_092468473.1">
    <property type="nucleotide sequence ID" value="NZ_FOOX01000002.1"/>
</dbReference>